<proteinExistence type="predicted"/>
<evidence type="ECO:0000313" key="5">
    <source>
        <dbReference type="Proteomes" id="UP000824264"/>
    </source>
</evidence>
<protein>
    <submittedName>
        <fullName evidence="4">Aldehyde dehydrogenase family protein</fullName>
    </submittedName>
</protein>
<dbReference type="InterPro" id="IPR016161">
    <property type="entry name" value="Ald_DH/histidinol_DH"/>
</dbReference>
<feature type="region of interest" description="Disordered" evidence="2">
    <location>
        <begin position="454"/>
        <end position="481"/>
    </location>
</feature>
<dbReference type="EMBL" id="DXGI01000163">
    <property type="protein sequence ID" value="HIW78408.1"/>
    <property type="molecule type" value="Genomic_DNA"/>
</dbReference>
<dbReference type="PANTHER" id="PTHR11699">
    <property type="entry name" value="ALDEHYDE DEHYDROGENASE-RELATED"/>
    <property type="match status" value="1"/>
</dbReference>
<evidence type="ECO:0000259" key="3">
    <source>
        <dbReference type="Pfam" id="PF00171"/>
    </source>
</evidence>
<comment type="caution">
    <text evidence="4">The sequence shown here is derived from an EMBL/GenBank/DDBJ whole genome shotgun (WGS) entry which is preliminary data.</text>
</comment>
<dbReference type="InterPro" id="IPR016163">
    <property type="entry name" value="Ald_DH_C"/>
</dbReference>
<reference evidence="4" key="2">
    <citation type="submission" date="2021-04" db="EMBL/GenBank/DDBJ databases">
        <authorList>
            <person name="Gilroy R."/>
        </authorList>
    </citation>
    <scope>NUCLEOTIDE SEQUENCE</scope>
    <source>
        <strain evidence="4">ChiSxjej5B17-1746</strain>
    </source>
</reference>
<dbReference type="AlphaFoldDB" id="A0A9D1QYS9"/>
<dbReference type="Proteomes" id="UP000824264">
    <property type="component" value="Unassembled WGS sequence"/>
</dbReference>
<dbReference type="GO" id="GO:0016620">
    <property type="term" value="F:oxidoreductase activity, acting on the aldehyde or oxo group of donors, NAD or NADP as acceptor"/>
    <property type="evidence" value="ECO:0007669"/>
    <property type="project" value="InterPro"/>
</dbReference>
<gene>
    <name evidence="4" type="ORF">H9874_04590</name>
</gene>
<dbReference type="InterPro" id="IPR016162">
    <property type="entry name" value="Ald_DH_N"/>
</dbReference>
<evidence type="ECO:0000256" key="2">
    <source>
        <dbReference type="SAM" id="MobiDB-lite"/>
    </source>
</evidence>
<accession>A0A9D1QYS9</accession>
<sequence>MLVDHDLLSIQHARIAAENAVAAQKALAALPQERLDAIVRAMGRAVAEGAEELAALSRKETDCGVQRDKLALIRFVCGEALDALLGLRCVGILSEDRERGLMDIGVPLGVIASLVPAANPAASTAHQALMAVKTGNAVIFSPHPRAARSTARTVHIMAEAAHAAGLPEGCLACLAPSCRSGARELMRHGGIALIVNTGVPSLLREAREAGKPLVYAGLGQGPAFIECSADIGRAARDIVRSKAFDNGMAPAAEQCVVAELCVAEAVRNALAAEGCHFMTHGERLRLGEVIRTCGGSGPGVMGLSADVLARRAGFAVPQGTRLLVAERDYVDVADPFSSEIMAPVLSFYVERDWRRACEKCVEVLLHEHKGHTLTIHSRDEAVIRQFALKKPVGRLLVNTPAVFGAIGMTTHLPPSVTLGSGSAGYGITADSVSPLHFIRKRKVGYGVRPHNLPQDVLPGLPENLRESLAGSGHGGDARDAADEKPLDARAVRALFGHLAGLLDAAPTDRPPAEGWRG</sequence>
<dbReference type="Gene3D" id="3.40.309.10">
    <property type="entry name" value="Aldehyde Dehydrogenase, Chain A, domain 2"/>
    <property type="match status" value="1"/>
</dbReference>
<feature type="domain" description="Aldehyde dehydrogenase" evidence="3">
    <location>
        <begin position="12"/>
        <end position="272"/>
    </location>
</feature>
<dbReference type="Gene3D" id="3.40.605.10">
    <property type="entry name" value="Aldehyde Dehydrogenase, Chain A, domain 1"/>
    <property type="match status" value="1"/>
</dbReference>
<name>A0A9D1QYS9_9BACT</name>
<dbReference type="InterPro" id="IPR015590">
    <property type="entry name" value="Aldehyde_DH_dom"/>
</dbReference>
<dbReference type="Pfam" id="PF00171">
    <property type="entry name" value="Aldedh"/>
    <property type="match status" value="1"/>
</dbReference>
<keyword evidence="1" id="KW-0560">Oxidoreductase</keyword>
<evidence type="ECO:0000313" key="4">
    <source>
        <dbReference type="EMBL" id="HIW78408.1"/>
    </source>
</evidence>
<organism evidence="4 5">
    <name type="scientific">Candidatus Bilophila faecipullorum</name>
    <dbReference type="NCBI Taxonomy" id="2838482"/>
    <lineage>
        <taxon>Bacteria</taxon>
        <taxon>Pseudomonadati</taxon>
        <taxon>Thermodesulfobacteriota</taxon>
        <taxon>Desulfovibrionia</taxon>
        <taxon>Desulfovibrionales</taxon>
        <taxon>Desulfovibrionaceae</taxon>
        <taxon>Bilophila</taxon>
    </lineage>
</organism>
<evidence type="ECO:0000256" key="1">
    <source>
        <dbReference type="ARBA" id="ARBA00023002"/>
    </source>
</evidence>
<dbReference type="SUPFAM" id="SSF53720">
    <property type="entry name" value="ALDH-like"/>
    <property type="match status" value="1"/>
</dbReference>
<reference evidence="4" key="1">
    <citation type="journal article" date="2021" name="PeerJ">
        <title>Extensive microbial diversity within the chicken gut microbiome revealed by metagenomics and culture.</title>
        <authorList>
            <person name="Gilroy R."/>
            <person name="Ravi A."/>
            <person name="Getino M."/>
            <person name="Pursley I."/>
            <person name="Horton D.L."/>
            <person name="Alikhan N.F."/>
            <person name="Baker D."/>
            <person name="Gharbi K."/>
            <person name="Hall N."/>
            <person name="Watson M."/>
            <person name="Adriaenssens E.M."/>
            <person name="Foster-Nyarko E."/>
            <person name="Jarju S."/>
            <person name="Secka A."/>
            <person name="Antonio M."/>
            <person name="Oren A."/>
            <person name="Chaudhuri R.R."/>
            <person name="La Ragione R."/>
            <person name="Hildebrand F."/>
            <person name="Pallen M.J."/>
        </authorList>
    </citation>
    <scope>NUCLEOTIDE SEQUENCE</scope>
    <source>
        <strain evidence="4">ChiSxjej5B17-1746</strain>
    </source>
</reference>